<evidence type="ECO:0000256" key="8">
    <source>
        <dbReference type="ARBA" id="ARBA00023288"/>
    </source>
</evidence>
<evidence type="ECO:0000256" key="3">
    <source>
        <dbReference type="ARBA" id="ARBA00022475"/>
    </source>
</evidence>
<organism evidence="11">
    <name type="scientific">Trypanosoma brucei</name>
    <dbReference type="NCBI Taxonomy" id="5691"/>
    <lineage>
        <taxon>Eukaryota</taxon>
        <taxon>Discoba</taxon>
        <taxon>Euglenozoa</taxon>
        <taxon>Kinetoplastea</taxon>
        <taxon>Metakinetoplastina</taxon>
        <taxon>Trypanosomatida</taxon>
        <taxon>Trypanosomatidae</taxon>
        <taxon>Trypanosoma</taxon>
    </lineage>
</organism>
<keyword evidence="5" id="KW-0732">Signal</keyword>
<feature type="domain" description="Trypanosome variant surface glycoprotein B-type N-terminal" evidence="10">
    <location>
        <begin position="19"/>
        <end position="235"/>
    </location>
</feature>
<sequence>MLKKLALTAIVVAFSNGRKAAGEALADGENAQYFKPLCGIIRAASAKPEAVPEQPVKDDLETTALLINLSYASPKAMSELTEADDPKGLLNDDKTEAHRQCTGEAKADCIKAAAKAKSAKTDRTIKRLMEAGRNGVNAAATTATLKQLLDTINEARTAQKNIDNAAITQTLSEALQNVKTGEATDAALNKGGDNRATACGRPGSAPAKGTTAGTSIAHDALCICGYDTTNDQKKGVRARLNVRHRRDRLGDSWQSTQPMEDTPRPLQRRRSGGQARQRDTNNTCHKPPKRRDDREPNKQRHSRQRRLHRKRPE</sequence>
<evidence type="ECO:0000256" key="9">
    <source>
        <dbReference type="SAM" id="MobiDB-lite"/>
    </source>
</evidence>
<evidence type="ECO:0000256" key="5">
    <source>
        <dbReference type="ARBA" id="ARBA00022729"/>
    </source>
</evidence>
<feature type="region of interest" description="Disordered" evidence="9">
    <location>
        <begin position="233"/>
        <end position="313"/>
    </location>
</feature>
<proteinExistence type="predicted"/>
<evidence type="ECO:0000256" key="7">
    <source>
        <dbReference type="ARBA" id="ARBA00023180"/>
    </source>
</evidence>
<dbReference type="VEuPathDB" id="TriTrypDB:Tb427_000515200"/>
<dbReference type="AlphaFoldDB" id="M4TC99"/>
<comment type="function">
    <text evidence="1">VSG forms a coat on the surface of the parasite. The trypanosome evades the immune response of the host by expressing a series of antigenically distinct VSGs from an estimated 1000 VSG genes.</text>
</comment>
<keyword evidence="7" id="KW-0325">Glycoprotein</keyword>
<feature type="region of interest" description="Disordered" evidence="9">
    <location>
        <begin position="186"/>
        <end position="212"/>
    </location>
</feature>
<accession>M4TC99</accession>
<keyword evidence="6" id="KW-0472">Membrane</keyword>
<keyword evidence="3" id="KW-1003">Cell membrane</keyword>
<feature type="compositionally biased region" description="Basic residues" evidence="9">
    <location>
        <begin position="235"/>
        <end position="247"/>
    </location>
</feature>
<reference evidence="11" key="1">
    <citation type="submission" date="2013-02" db="EMBL/GenBank/DDBJ databases">
        <authorList>
            <person name="Cross G.A.M."/>
            <person name="Kim H.-S."/>
            <person name="Wickstead B."/>
        </authorList>
    </citation>
    <scope>NUCLEOTIDE SEQUENCE</scope>
    <source>
        <strain evidence="11">Lister 427</strain>
    </source>
</reference>
<dbReference type="GO" id="GO:0005886">
    <property type="term" value="C:plasma membrane"/>
    <property type="evidence" value="ECO:0007669"/>
    <property type="project" value="UniProtKB-SubCell"/>
</dbReference>
<evidence type="ECO:0000259" key="10">
    <source>
        <dbReference type="Pfam" id="PF13206"/>
    </source>
</evidence>
<evidence type="ECO:0000313" key="11">
    <source>
        <dbReference type="EMBL" id="AGH60635.1"/>
    </source>
</evidence>
<dbReference type="InterPro" id="IPR025932">
    <property type="entry name" value="Trypano_VSG_B_N_dom"/>
</dbReference>
<evidence type="ECO:0000256" key="1">
    <source>
        <dbReference type="ARBA" id="ARBA00002523"/>
    </source>
</evidence>
<reference evidence="11" key="2">
    <citation type="journal article" date="2014" name="Mol. Biochem. Parasitol.">
        <title>Capturing the variant surface glycoprotein repertoire (the VSGnome) of Trypanosoma brucei Lister 427.</title>
        <authorList>
            <person name="Cross G.A."/>
            <person name="Kim H.S."/>
            <person name="Wickstead B."/>
        </authorList>
    </citation>
    <scope>NUCLEOTIDE SEQUENCE</scope>
    <source>
        <strain evidence="11">Lister 427</strain>
    </source>
</reference>
<keyword evidence="8" id="KW-0449">Lipoprotein</keyword>
<evidence type="ECO:0000256" key="6">
    <source>
        <dbReference type="ARBA" id="ARBA00023136"/>
    </source>
</evidence>
<protein>
    <submittedName>
        <fullName evidence="11">Variant surface glycoprotein 1722</fullName>
    </submittedName>
</protein>
<dbReference type="GO" id="GO:0098552">
    <property type="term" value="C:side of membrane"/>
    <property type="evidence" value="ECO:0007669"/>
    <property type="project" value="UniProtKB-KW"/>
</dbReference>
<evidence type="ECO:0000256" key="2">
    <source>
        <dbReference type="ARBA" id="ARBA00004609"/>
    </source>
</evidence>
<keyword evidence="4" id="KW-0336">GPI-anchor</keyword>
<feature type="compositionally biased region" description="Basic residues" evidence="9">
    <location>
        <begin position="299"/>
        <end position="313"/>
    </location>
</feature>
<name>M4TC99_9TRYP</name>
<dbReference type="EMBL" id="KC613204">
    <property type="protein sequence ID" value="AGH60635.1"/>
    <property type="molecule type" value="Genomic_DNA"/>
</dbReference>
<evidence type="ECO:0000256" key="4">
    <source>
        <dbReference type="ARBA" id="ARBA00022622"/>
    </source>
</evidence>
<comment type="subcellular location">
    <subcellularLocation>
        <location evidence="2">Cell membrane</location>
        <topology evidence="2">Lipid-anchor</topology>
        <topology evidence="2">GPI-anchor</topology>
    </subcellularLocation>
</comment>
<dbReference type="Pfam" id="PF13206">
    <property type="entry name" value="VSG_B"/>
    <property type="match status" value="1"/>
</dbReference>